<dbReference type="GO" id="GO:0016746">
    <property type="term" value="F:acyltransferase activity"/>
    <property type="evidence" value="ECO:0007669"/>
    <property type="project" value="UniProtKB-KW"/>
</dbReference>
<dbReference type="InterPro" id="IPR050979">
    <property type="entry name" value="LD-transpeptidase"/>
</dbReference>
<comment type="similarity">
    <text evidence="2">Belongs to the YkuD family.</text>
</comment>
<comment type="pathway">
    <text evidence="1 9">Cell wall biogenesis; peptidoglycan biosynthesis.</text>
</comment>
<evidence type="ECO:0000256" key="2">
    <source>
        <dbReference type="ARBA" id="ARBA00005992"/>
    </source>
</evidence>
<keyword evidence="13" id="KW-1185">Reference proteome</keyword>
<evidence type="ECO:0000256" key="3">
    <source>
        <dbReference type="ARBA" id="ARBA00022676"/>
    </source>
</evidence>
<keyword evidence="7 9" id="KW-0573">Peptidoglycan synthesis</keyword>
<dbReference type="PANTHER" id="PTHR30582:SF24">
    <property type="entry name" value="L,D-TRANSPEPTIDASE ERFK_SRFK-RELATED"/>
    <property type="match status" value="1"/>
</dbReference>
<evidence type="ECO:0000313" key="12">
    <source>
        <dbReference type="EMBL" id="MFD1196443.1"/>
    </source>
</evidence>
<evidence type="ECO:0000256" key="1">
    <source>
        <dbReference type="ARBA" id="ARBA00004752"/>
    </source>
</evidence>
<dbReference type="Pfam" id="PF03734">
    <property type="entry name" value="YkuD"/>
    <property type="match status" value="1"/>
</dbReference>
<feature type="chain" id="PRO_5045458058" evidence="10">
    <location>
        <begin position="26"/>
        <end position="191"/>
    </location>
</feature>
<sequence>MTHQWTRRTLLAGGAAALLAGRAGAAQDPQTRPDGQGVRNNLSSFRMMRWQDHFETLENGVILADTRSRALHFWSEDESIYRLYPSSVPASDDLTRLGHTRIVRTRVGPTWTPTPSMRERDPGLPVTVAAGPGNPLGTHALYLGWQYYLIHGTHDTRKIGRASSDGCIGLYNQHIAELYSLAKVGTQVRLI</sequence>
<dbReference type="InterPro" id="IPR038063">
    <property type="entry name" value="Transpep_catalytic_dom"/>
</dbReference>
<dbReference type="PANTHER" id="PTHR30582">
    <property type="entry name" value="L,D-TRANSPEPTIDASE"/>
    <property type="match status" value="1"/>
</dbReference>
<keyword evidence="6 9" id="KW-0133">Cell shape</keyword>
<evidence type="ECO:0000313" key="13">
    <source>
        <dbReference type="Proteomes" id="UP001597151"/>
    </source>
</evidence>
<evidence type="ECO:0000256" key="9">
    <source>
        <dbReference type="PROSITE-ProRule" id="PRU01373"/>
    </source>
</evidence>
<gene>
    <name evidence="12" type="ORF">ACFQ3C_17355</name>
</gene>
<dbReference type="Gene3D" id="2.40.440.10">
    <property type="entry name" value="L,D-transpeptidase catalytic domain-like"/>
    <property type="match status" value="1"/>
</dbReference>
<keyword evidence="4 12" id="KW-0808">Transferase</keyword>
<evidence type="ECO:0000259" key="11">
    <source>
        <dbReference type="PROSITE" id="PS52029"/>
    </source>
</evidence>
<keyword evidence="10" id="KW-0732">Signal</keyword>
<evidence type="ECO:0000256" key="5">
    <source>
        <dbReference type="ARBA" id="ARBA00022801"/>
    </source>
</evidence>
<keyword evidence="5" id="KW-0378">Hydrolase</keyword>
<evidence type="ECO:0000256" key="10">
    <source>
        <dbReference type="SAM" id="SignalP"/>
    </source>
</evidence>
<comment type="caution">
    <text evidence="12">The sequence shown here is derived from an EMBL/GenBank/DDBJ whole genome shotgun (WGS) entry which is preliminary data.</text>
</comment>
<keyword evidence="8 9" id="KW-0961">Cell wall biogenesis/degradation</keyword>
<name>A0ABW3TGY9_9RHOB</name>
<accession>A0ABW3TGY9</accession>
<dbReference type="EMBL" id="JBHTKR010000007">
    <property type="protein sequence ID" value="MFD1196443.1"/>
    <property type="molecule type" value="Genomic_DNA"/>
</dbReference>
<evidence type="ECO:0000256" key="6">
    <source>
        <dbReference type="ARBA" id="ARBA00022960"/>
    </source>
</evidence>
<keyword evidence="3" id="KW-0328">Glycosyltransferase</keyword>
<dbReference type="Proteomes" id="UP001597151">
    <property type="component" value="Unassembled WGS sequence"/>
</dbReference>
<feature type="active site" description="Nucleophile" evidence="9">
    <location>
        <position position="167"/>
    </location>
</feature>
<dbReference type="CDD" id="cd16913">
    <property type="entry name" value="YkuD_like"/>
    <property type="match status" value="1"/>
</dbReference>
<dbReference type="RefSeq" id="WP_380794511.1">
    <property type="nucleotide sequence ID" value="NZ_JBHTKR010000007.1"/>
</dbReference>
<organism evidence="12 13">
    <name type="scientific">Seohaeicola saemankumensis</name>
    <dbReference type="NCBI Taxonomy" id="481181"/>
    <lineage>
        <taxon>Bacteria</taxon>
        <taxon>Pseudomonadati</taxon>
        <taxon>Pseudomonadota</taxon>
        <taxon>Alphaproteobacteria</taxon>
        <taxon>Rhodobacterales</taxon>
        <taxon>Roseobacteraceae</taxon>
        <taxon>Seohaeicola</taxon>
    </lineage>
</organism>
<feature type="signal peptide" evidence="10">
    <location>
        <begin position="1"/>
        <end position="25"/>
    </location>
</feature>
<dbReference type="SUPFAM" id="SSF141523">
    <property type="entry name" value="L,D-transpeptidase catalytic domain-like"/>
    <property type="match status" value="1"/>
</dbReference>
<evidence type="ECO:0000256" key="8">
    <source>
        <dbReference type="ARBA" id="ARBA00023316"/>
    </source>
</evidence>
<feature type="domain" description="L,D-TPase catalytic" evidence="11">
    <location>
        <begin position="60"/>
        <end position="191"/>
    </location>
</feature>
<protein>
    <submittedName>
        <fullName evidence="12">L,D-transpeptidase</fullName>
        <ecNumber evidence="12">2.3.2.-</ecNumber>
    </submittedName>
</protein>
<dbReference type="EC" id="2.3.2.-" evidence="12"/>
<dbReference type="InterPro" id="IPR006311">
    <property type="entry name" value="TAT_signal"/>
</dbReference>
<dbReference type="PROSITE" id="PS51318">
    <property type="entry name" value="TAT"/>
    <property type="match status" value="1"/>
</dbReference>
<evidence type="ECO:0000256" key="7">
    <source>
        <dbReference type="ARBA" id="ARBA00022984"/>
    </source>
</evidence>
<proteinExistence type="inferred from homology"/>
<reference evidence="13" key="1">
    <citation type="journal article" date="2019" name="Int. J. Syst. Evol. Microbiol.">
        <title>The Global Catalogue of Microorganisms (GCM) 10K type strain sequencing project: providing services to taxonomists for standard genome sequencing and annotation.</title>
        <authorList>
            <consortium name="The Broad Institute Genomics Platform"/>
            <consortium name="The Broad Institute Genome Sequencing Center for Infectious Disease"/>
            <person name="Wu L."/>
            <person name="Ma J."/>
        </authorList>
    </citation>
    <scope>NUCLEOTIDE SEQUENCE [LARGE SCALE GENOMIC DNA]</scope>
    <source>
        <strain evidence="13">CCUG 55328</strain>
    </source>
</reference>
<evidence type="ECO:0000256" key="4">
    <source>
        <dbReference type="ARBA" id="ARBA00022679"/>
    </source>
</evidence>
<feature type="active site" description="Proton donor/acceptor" evidence="9">
    <location>
        <position position="151"/>
    </location>
</feature>
<dbReference type="PROSITE" id="PS52029">
    <property type="entry name" value="LD_TPASE"/>
    <property type="match status" value="1"/>
</dbReference>
<keyword evidence="12" id="KW-0012">Acyltransferase</keyword>
<dbReference type="InterPro" id="IPR005490">
    <property type="entry name" value="LD_TPept_cat_dom"/>
</dbReference>